<evidence type="ECO:0000313" key="3">
    <source>
        <dbReference type="Proteomes" id="UP000536441"/>
    </source>
</evidence>
<keyword evidence="1" id="KW-1133">Transmembrane helix</keyword>
<proteinExistence type="predicted"/>
<keyword evidence="1" id="KW-0472">Membrane</keyword>
<dbReference type="EMBL" id="JABMCH010000071">
    <property type="protein sequence ID" value="NUU48895.1"/>
    <property type="molecule type" value="Genomic_DNA"/>
</dbReference>
<reference evidence="2 3" key="1">
    <citation type="submission" date="2020-05" db="EMBL/GenBank/DDBJ databases">
        <title>Genome Sequencing of Type Strains.</title>
        <authorList>
            <person name="Lemaire J.F."/>
            <person name="Inderbitzin P."/>
            <person name="Gregorio O.A."/>
            <person name="Collins S.B."/>
            <person name="Wespe N."/>
            <person name="Knight-Connoni V."/>
        </authorList>
    </citation>
    <scope>NUCLEOTIDE SEQUENCE [LARGE SCALE GENOMIC DNA]</scope>
    <source>
        <strain evidence="2 3">DSM 100049</strain>
    </source>
</reference>
<evidence type="ECO:0000256" key="1">
    <source>
        <dbReference type="SAM" id="Phobius"/>
    </source>
</evidence>
<name>A0A7Y6B7L5_9SPHN</name>
<evidence type="ECO:0000313" key="2">
    <source>
        <dbReference type="EMBL" id="NUU48895.1"/>
    </source>
</evidence>
<gene>
    <name evidence="2" type="ORF">HP438_18155</name>
</gene>
<protein>
    <submittedName>
        <fullName evidence="2">Uncharacterized protein</fullName>
    </submittedName>
</protein>
<feature type="transmembrane region" description="Helical" evidence="1">
    <location>
        <begin position="12"/>
        <end position="34"/>
    </location>
</feature>
<accession>A0A7Y6B7L5</accession>
<sequence>MAIVTGIPTKVAVSTVLVLIAIGIAAGVTHVHGVKRGKTYAMDQPVQAAAYEWPPNCPRLNYRKQDRLSKNCTYRRRYRLINHSALGLSIGKGEVWYRVANDALLLNCQTWGRTCVIKARVYDKFRP</sequence>
<dbReference type="RefSeq" id="WP_175313657.1">
    <property type="nucleotide sequence ID" value="NZ_CBCRYR010000018.1"/>
</dbReference>
<comment type="caution">
    <text evidence="2">The sequence shown here is derived from an EMBL/GenBank/DDBJ whole genome shotgun (WGS) entry which is preliminary data.</text>
</comment>
<dbReference type="Proteomes" id="UP000536441">
    <property type="component" value="Unassembled WGS sequence"/>
</dbReference>
<organism evidence="2 3">
    <name type="scientific">Sphingomonas zeae</name>
    <dbReference type="NCBI Taxonomy" id="1646122"/>
    <lineage>
        <taxon>Bacteria</taxon>
        <taxon>Pseudomonadati</taxon>
        <taxon>Pseudomonadota</taxon>
        <taxon>Alphaproteobacteria</taxon>
        <taxon>Sphingomonadales</taxon>
        <taxon>Sphingomonadaceae</taxon>
        <taxon>Sphingomonas</taxon>
    </lineage>
</organism>
<keyword evidence="1" id="KW-0812">Transmembrane</keyword>
<keyword evidence="3" id="KW-1185">Reference proteome</keyword>
<dbReference type="AlphaFoldDB" id="A0A7Y6B7L5"/>